<accession>A0A9D6V4I3</accession>
<organism evidence="5 6">
    <name type="scientific">Desulfomonile tiedjei</name>
    <dbReference type="NCBI Taxonomy" id="2358"/>
    <lineage>
        <taxon>Bacteria</taxon>
        <taxon>Pseudomonadati</taxon>
        <taxon>Thermodesulfobacteriota</taxon>
        <taxon>Desulfomonilia</taxon>
        <taxon>Desulfomonilales</taxon>
        <taxon>Desulfomonilaceae</taxon>
        <taxon>Desulfomonile</taxon>
    </lineage>
</organism>
<dbReference type="Pfam" id="PF13458">
    <property type="entry name" value="Peripla_BP_6"/>
    <property type="match status" value="1"/>
</dbReference>
<gene>
    <name evidence="5" type="ORF">HY912_19700</name>
</gene>
<dbReference type="AlphaFoldDB" id="A0A9D6V4I3"/>
<feature type="chain" id="PRO_5038340950" evidence="3">
    <location>
        <begin position="29"/>
        <end position="403"/>
    </location>
</feature>
<dbReference type="InterPro" id="IPR028081">
    <property type="entry name" value="Leu-bd"/>
</dbReference>
<evidence type="ECO:0000256" key="3">
    <source>
        <dbReference type="SAM" id="SignalP"/>
    </source>
</evidence>
<dbReference type="Gene3D" id="3.40.50.2300">
    <property type="match status" value="2"/>
</dbReference>
<evidence type="ECO:0000256" key="1">
    <source>
        <dbReference type="ARBA" id="ARBA00010062"/>
    </source>
</evidence>
<evidence type="ECO:0000313" key="5">
    <source>
        <dbReference type="EMBL" id="MBI5251723.1"/>
    </source>
</evidence>
<proteinExistence type="inferred from homology"/>
<dbReference type="SUPFAM" id="SSF53822">
    <property type="entry name" value="Periplasmic binding protein-like I"/>
    <property type="match status" value="1"/>
</dbReference>
<comment type="similarity">
    <text evidence="1">Belongs to the leucine-binding protein family.</text>
</comment>
<evidence type="ECO:0000313" key="6">
    <source>
        <dbReference type="Proteomes" id="UP000807825"/>
    </source>
</evidence>
<evidence type="ECO:0000256" key="2">
    <source>
        <dbReference type="ARBA" id="ARBA00022729"/>
    </source>
</evidence>
<dbReference type="Proteomes" id="UP000807825">
    <property type="component" value="Unassembled WGS sequence"/>
</dbReference>
<protein>
    <submittedName>
        <fullName evidence="5">ABC transporter substrate-binding protein</fullName>
    </submittedName>
</protein>
<name>A0A9D6V4I3_9BACT</name>
<dbReference type="EMBL" id="JACRDE010000514">
    <property type="protein sequence ID" value="MBI5251723.1"/>
    <property type="molecule type" value="Genomic_DNA"/>
</dbReference>
<dbReference type="InterPro" id="IPR028082">
    <property type="entry name" value="Peripla_BP_I"/>
</dbReference>
<reference evidence="5" key="1">
    <citation type="submission" date="2020-07" db="EMBL/GenBank/DDBJ databases">
        <title>Huge and variable diversity of episymbiotic CPR bacteria and DPANN archaea in groundwater ecosystems.</title>
        <authorList>
            <person name="He C.Y."/>
            <person name="Keren R."/>
            <person name="Whittaker M."/>
            <person name="Farag I.F."/>
            <person name="Doudna J."/>
            <person name="Cate J.H.D."/>
            <person name="Banfield J.F."/>
        </authorList>
    </citation>
    <scope>NUCLEOTIDE SEQUENCE</scope>
    <source>
        <strain evidence="5">NC_groundwater_1664_Pr3_B-0.1um_52_9</strain>
    </source>
</reference>
<dbReference type="CDD" id="cd06343">
    <property type="entry name" value="PBP1_ABC_ligand_binding-like"/>
    <property type="match status" value="1"/>
</dbReference>
<feature type="signal peptide" evidence="3">
    <location>
        <begin position="1"/>
        <end position="28"/>
    </location>
</feature>
<dbReference type="PANTHER" id="PTHR47235:SF1">
    <property type="entry name" value="BLR6548 PROTEIN"/>
    <property type="match status" value="1"/>
</dbReference>
<dbReference type="PANTHER" id="PTHR47235">
    <property type="entry name" value="BLR6548 PROTEIN"/>
    <property type="match status" value="1"/>
</dbReference>
<sequence length="403" mass="44727">MKNRFARWAVAVLSVAVVASHGATLVNAEVGVTDDTIVFGTFQDMSGPAAYLGKMCTAALSIWQKYVNDELGGINGRKIKLAVEDNKYDPVLTKTAFAKLIHQHQVFGLLTIYGSSPCTAILEDLKKEKVPAVATVASVQTMFDPPNRYMFWYAANGQDEGILFVDYVMNDLKAKDPKIGICYQEDEWGKDGLQGVEMACKKYGLAPPIAAPYKRGTKSLSAEVMKLKTSGVTHCFYVGYAPVYAALFKEADKIGWKPVFFGDFVSVDPRTFIAEDLADGHYHIFSWGLRSEQGAGWKKMEELFNAAGAQELLNVPLMPSIWVPLMLTTKALQDCGRDLTREKFVDAIEKIQNFDTGGMGMIGYGPDMRKGTKYYRILKADAKQKVFVPVTDWQEPSLVWGKR</sequence>
<keyword evidence="2 3" id="KW-0732">Signal</keyword>
<feature type="domain" description="Leucine-binding protein" evidence="4">
    <location>
        <begin position="36"/>
        <end position="383"/>
    </location>
</feature>
<evidence type="ECO:0000259" key="4">
    <source>
        <dbReference type="Pfam" id="PF13458"/>
    </source>
</evidence>
<comment type="caution">
    <text evidence="5">The sequence shown here is derived from an EMBL/GenBank/DDBJ whole genome shotgun (WGS) entry which is preliminary data.</text>
</comment>